<protein>
    <submittedName>
        <fullName evidence="2">Uncharacterized protein</fullName>
    </submittedName>
</protein>
<feature type="compositionally biased region" description="Basic and acidic residues" evidence="1">
    <location>
        <begin position="20"/>
        <end position="33"/>
    </location>
</feature>
<evidence type="ECO:0000313" key="3">
    <source>
        <dbReference type="Proteomes" id="UP000612282"/>
    </source>
</evidence>
<name>A0ABQ3XBS7_9ACTN</name>
<evidence type="ECO:0000256" key="1">
    <source>
        <dbReference type="SAM" id="MobiDB-lite"/>
    </source>
</evidence>
<reference evidence="2 3" key="1">
    <citation type="submission" date="2021-01" db="EMBL/GenBank/DDBJ databases">
        <title>Whole genome shotgun sequence of Actinoplanes couchii NBRC 106145.</title>
        <authorList>
            <person name="Komaki H."/>
            <person name="Tamura T."/>
        </authorList>
    </citation>
    <scope>NUCLEOTIDE SEQUENCE [LARGE SCALE GENOMIC DNA]</scope>
    <source>
        <strain evidence="2 3">NBRC 106145</strain>
    </source>
</reference>
<dbReference type="Proteomes" id="UP000612282">
    <property type="component" value="Unassembled WGS sequence"/>
</dbReference>
<feature type="region of interest" description="Disordered" evidence="1">
    <location>
        <begin position="1"/>
        <end position="36"/>
    </location>
</feature>
<gene>
    <name evidence="2" type="ORF">Aco03nite_043800</name>
</gene>
<sequence>MSTVARLVSARGRGASVRSAPDRVAPDGRRADGTRTGPVLRAVVRDEAVLVRVEVGRPPAPVRRRVGPWPLGVRRSVISDLPADVSRFW</sequence>
<organism evidence="2 3">
    <name type="scientific">Actinoplanes couchii</name>
    <dbReference type="NCBI Taxonomy" id="403638"/>
    <lineage>
        <taxon>Bacteria</taxon>
        <taxon>Bacillati</taxon>
        <taxon>Actinomycetota</taxon>
        <taxon>Actinomycetes</taxon>
        <taxon>Micromonosporales</taxon>
        <taxon>Micromonosporaceae</taxon>
        <taxon>Actinoplanes</taxon>
    </lineage>
</organism>
<dbReference type="EMBL" id="BOMG01000055">
    <property type="protein sequence ID" value="GID55976.1"/>
    <property type="molecule type" value="Genomic_DNA"/>
</dbReference>
<proteinExistence type="predicted"/>
<accession>A0ABQ3XBS7</accession>
<comment type="caution">
    <text evidence="2">The sequence shown here is derived from an EMBL/GenBank/DDBJ whole genome shotgun (WGS) entry which is preliminary data.</text>
</comment>
<keyword evidence="3" id="KW-1185">Reference proteome</keyword>
<evidence type="ECO:0000313" key="2">
    <source>
        <dbReference type="EMBL" id="GID55976.1"/>
    </source>
</evidence>